<sequence>MNSDSALMNVEFTVSGRKIHLTEIRQREFDRFEKLGIVRGHNNEEYGQMSDDQITERLKVLGERGNHSGDTPGKRRARGYPRSILQLHNQTFLHAIACDTAIGMPILTEEKLYGWYLYSLVLHSPIQHRIICSRSTYTEQQECLFSTLSSISVAISSRRP</sequence>
<gene>
    <name evidence="1" type="ORF">P5673_014128</name>
</gene>
<accession>A0AAD9QJN4</accession>
<dbReference type="Proteomes" id="UP001249851">
    <property type="component" value="Unassembled WGS sequence"/>
</dbReference>
<reference evidence="1" key="2">
    <citation type="journal article" date="2023" name="Science">
        <title>Genomic signatures of disease resistance in endangered staghorn corals.</title>
        <authorList>
            <person name="Vollmer S.V."/>
            <person name="Selwyn J.D."/>
            <person name="Despard B.A."/>
            <person name="Roesel C.L."/>
        </authorList>
    </citation>
    <scope>NUCLEOTIDE SEQUENCE</scope>
    <source>
        <strain evidence="1">K2</strain>
    </source>
</reference>
<name>A0AAD9QJN4_ACRCE</name>
<keyword evidence="2" id="KW-1185">Reference proteome</keyword>
<comment type="caution">
    <text evidence="1">The sequence shown here is derived from an EMBL/GenBank/DDBJ whole genome shotgun (WGS) entry which is preliminary data.</text>
</comment>
<organism evidence="1 2">
    <name type="scientific">Acropora cervicornis</name>
    <name type="common">Staghorn coral</name>
    <dbReference type="NCBI Taxonomy" id="6130"/>
    <lineage>
        <taxon>Eukaryota</taxon>
        <taxon>Metazoa</taxon>
        <taxon>Cnidaria</taxon>
        <taxon>Anthozoa</taxon>
        <taxon>Hexacorallia</taxon>
        <taxon>Scleractinia</taxon>
        <taxon>Astrocoeniina</taxon>
        <taxon>Acroporidae</taxon>
        <taxon>Acropora</taxon>
    </lineage>
</organism>
<evidence type="ECO:0000313" key="1">
    <source>
        <dbReference type="EMBL" id="KAK2562467.1"/>
    </source>
</evidence>
<proteinExistence type="predicted"/>
<dbReference type="EMBL" id="JARQWQ010000028">
    <property type="protein sequence ID" value="KAK2562467.1"/>
    <property type="molecule type" value="Genomic_DNA"/>
</dbReference>
<reference evidence="1" key="1">
    <citation type="journal article" date="2023" name="G3 (Bethesda)">
        <title>Whole genome assembly and annotation of the endangered Caribbean coral Acropora cervicornis.</title>
        <authorList>
            <person name="Selwyn J.D."/>
            <person name="Vollmer S.V."/>
        </authorList>
    </citation>
    <scope>NUCLEOTIDE SEQUENCE</scope>
    <source>
        <strain evidence="1">K2</strain>
    </source>
</reference>
<protein>
    <submittedName>
        <fullName evidence="1">Uncharacterized protein</fullName>
    </submittedName>
</protein>
<dbReference type="AlphaFoldDB" id="A0AAD9QJN4"/>
<evidence type="ECO:0000313" key="2">
    <source>
        <dbReference type="Proteomes" id="UP001249851"/>
    </source>
</evidence>